<dbReference type="EMBL" id="CP000614">
    <property type="protein sequence ID" value="ABO55101.1"/>
    <property type="molecule type" value="Genomic_DNA"/>
</dbReference>
<evidence type="ECO:0000313" key="3">
    <source>
        <dbReference type="Proteomes" id="UP000002287"/>
    </source>
</evidence>
<organism evidence="2 3">
    <name type="scientific">Burkholderia vietnamiensis (strain G4 / LMG 22486)</name>
    <name type="common">Burkholderia cepacia (strain R1808)</name>
    <dbReference type="NCBI Taxonomy" id="269482"/>
    <lineage>
        <taxon>Bacteria</taxon>
        <taxon>Pseudomonadati</taxon>
        <taxon>Pseudomonadota</taxon>
        <taxon>Betaproteobacteria</taxon>
        <taxon>Burkholderiales</taxon>
        <taxon>Burkholderiaceae</taxon>
        <taxon>Burkholderia</taxon>
        <taxon>Burkholderia cepacia complex</taxon>
    </lineage>
</organism>
<dbReference type="AlphaFoldDB" id="A4JFP8"/>
<proteinExistence type="predicted"/>
<reference evidence="3" key="1">
    <citation type="submission" date="2007-03" db="EMBL/GenBank/DDBJ databases">
        <title>Complete sequence of chromosome 1 of Burkholderia vietnamiensis G4.</title>
        <authorList>
            <consortium name="US DOE Joint Genome Institute"/>
            <person name="Copeland A."/>
            <person name="Lucas S."/>
            <person name="Lapidus A."/>
            <person name="Barry K."/>
            <person name="Detter J.C."/>
            <person name="Glavina del Rio T."/>
            <person name="Hammon N."/>
            <person name="Israni S."/>
            <person name="Dalin E."/>
            <person name="Tice H."/>
            <person name="Pitluck S."/>
            <person name="Chain P."/>
            <person name="Malfatti S."/>
            <person name="Shin M."/>
            <person name="Vergez L."/>
            <person name="Schmutz J."/>
            <person name="Larimer F."/>
            <person name="Land M."/>
            <person name="Hauser L."/>
            <person name="Kyrpides N."/>
            <person name="Tiedje J."/>
            <person name="Richardson P."/>
        </authorList>
    </citation>
    <scope>NUCLEOTIDE SEQUENCE [LARGE SCALE GENOMIC DNA]</scope>
    <source>
        <strain evidence="3">G4 / LMG 22486</strain>
    </source>
</reference>
<accession>A4JFP8</accession>
<dbReference type="KEGG" id="bvi:Bcep1808_2099"/>
<sequence>MESGDLPVALFLAHAIEERFAGELVRALSLEKHRPLVAGFGPERGRRSRAKRNDIGDAGMDSVNVLDGTSKGVADPSVWKRLDRLDKVDGLHGSLSGS</sequence>
<evidence type="ECO:0000313" key="2">
    <source>
        <dbReference type="EMBL" id="ABO55101.1"/>
    </source>
</evidence>
<dbReference type="HOGENOM" id="CLU_2328446_0_0_4"/>
<gene>
    <name evidence="2" type="ordered locus">Bcep1808_2099</name>
</gene>
<feature type="region of interest" description="Disordered" evidence="1">
    <location>
        <begin position="40"/>
        <end position="70"/>
    </location>
</feature>
<name>A4JFP8_BURVG</name>
<dbReference type="Proteomes" id="UP000002287">
    <property type="component" value="Chromosome 1"/>
</dbReference>
<evidence type="ECO:0000256" key="1">
    <source>
        <dbReference type="SAM" id="MobiDB-lite"/>
    </source>
</evidence>
<protein>
    <submittedName>
        <fullName evidence="2">Uncharacterized protein</fullName>
    </submittedName>
</protein>